<dbReference type="Proteomes" id="UP000050794">
    <property type="component" value="Unassembled WGS sequence"/>
</dbReference>
<evidence type="ECO:0000313" key="2">
    <source>
        <dbReference type="Proteomes" id="UP000050794"/>
    </source>
</evidence>
<dbReference type="AlphaFoldDB" id="A0A183VEA6"/>
<name>A0A183VEA6_TOXCA</name>
<dbReference type="InterPro" id="IPR024855">
    <property type="entry name" value="UNC79"/>
</dbReference>
<proteinExistence type="predicted"/>
<sequence length="180" mass="20620">MAAPMLFRIISTVTRIIERPLYPWHDSQMFVAGNSRSVAKQLLRVLLHQMSSSGICIQLFDTNVERASGFWSTISFSLADFTELNPVAVIQILLEAVLALCLRIALTRFTVPPYRLLQDILDDWPPRLSRILFNLAAYAPFVPPDAYFSHWSSVISLLDSFFRRLFSQVIVHFFRSLISI</sequence>
<keyword evidence="2" id="KW-1185">Reference proteome</keyword>
<evidence type="ECO:0000313" key="1">
    <source>
        <dbReference type="EMBL" id="VDM50397.1"/>
    </source>
</evidence>
<organism evidence="2 3">
    <name type="scientific">Toxocara canis</name>
    <name type="common">Canine roundworm</name>
    <dbReference type="NCBI Taxonomy" id="6265"/>
    <lineage>
        <taxon>Eukaryota</taxon>
        <taxon>Metazoa</taxon>
        <taxon>Ecdysozoa</taxon>
        <taxon>Nematoda</taxon>
        <taxon>Chromadorea</taxon>
        <taxon>Rhabditida</taxon>
        <taxon>Spirurina</taxon>
        <taxon>Ascaridomorpha</taxon>
        <taxon>Ascaridoidea</taxon>
        <taxon>Toxocaridae</taxon>
        <taxon>Toxocara</taxon>
    </lineage>
</organism>
<dbReference type="PANTHER" id="PTHR21696:SF2">
    <property type="entry name" value="PROTEIN UNC-79 HOMOLOG"/>
    <property type="match status" value="1"/>
</dbReference>
<dbReference type="EMBL" id="UYWY01026353">
    <property type="protein sequence ID" value="VDM50397.1"/>
    <property type="molecule type" value="Genomic_DNA"/>
</dbReference>
<protein>
    <submittedName>
        <fullName evidence="1 3">Uncharacterized protein</fullName>
    </submittedName>
</protein>
<reference evidence="1 2" key="2">
    <citation type="submission" date="2018-11" db="EMBL/GenBank/DDBJ databases">
        <authorList>
            <consortium name="Pathogen Informatics"/>
        </authorList>
    </citation>
    <scope>NUCLEOTIDE SEQUENCE [LARGE SCALE GENOMIC DNA]</scope>
</reference>
<reference evidence="3" key="1">
    <citation type="submission" date="2016-06" db="UniProtKB">
        <authorList>
            <consortium name="WormBaseParasite"/>
        </authorList>
    </citation>
    <scope>IDENTIFICATION</scope>
</reference>
<dbReference type="WBParaSite" id="TCNE_0001908001-mRNA-1">
    <property type="protein sequence ID" value="TCNE_0001908001-mRNA-1"/>
    <property type="gene ID" value="TCNE_0001908001"/>
</dbReference>
<accession>A0A183VEA6</accession>
<dbReference type="PANTHER" id="PTHR21696">
    <property type="entry name" value="PROTEIN UNC-79 HOMOLOG"/>
    <property type="match status" value="1"/>
</dbReference>
<evidence type="ECO:0000313" key="3">
    <source>
        <dbReference type="WBParaSite" id="TCNE_0001908001-mRNA-1"/>
    </source>
</evidence>
<gene>
    <name evidence="1" type="ORF">TCNE_LOCUS19076</name>
</gene>